<proteinExistence type="predicted"/>
<evidence type="ECO:0000313" key="4">
    <source>
        <dbReference type="EMBL" id="MDP5138040.1"/>
    </source>
</evidence>
<dbReference type="EMBL" id="JAPJDZ010000089">
    <property type="protein sequence ID" value="MDP5138040.1"/>
    <property type="molecule type" value="Genomic_DNA"/>
</dbReference>
<gene>
    <name evidence="4" type="ORF">ORJ04_18995</name>
</gene>
<feature type="region of interest" description="Disordered" evidence="1">
    <location>
        <begin position="66"/>
        <end position="88"/>
    </location>
</feature>
<evidence type="ECO:0000259" key="3">
    <source>
        <dbReference type="Pfam" id="PF13511"/>
    </source>
</evidence>
<keyword evidence="2" id="KW-0732">Signal</keyword>
<feature type="chain" id="PRO_5046431325" evidence="2">
    <location>
        <begin position="25"/>
        <end position="140"/>
    </location>
</feature>
<protein>
    <submittedName>
        <fullName evidence="4">DUF4124 domain-containing protein</fullName>
    </submittedName>
</protein>
<dbReference type="Pfam" id="PF13511">
    <property type="entry name" value="DUF4124"/>
    <property type="match status" value="1"/>
</dbReference>
<accession>A0ABT9I3T1</accession>
<dbReference type="RefSeq" id="WP_305977223.1">
    <property type="nucleotide sequence ID" value="NZ_JAPJDY010000002.1"/>
</dbReference>
<dbReference type="Proteomes" id="UP001231109">
    <property type="component" value="Unassembled WGS sequence"/>
</dbReference>
<evidence type="ECO:0000256" key="1">
    <source>
        <dbReference type="SAM" id="MobiDB-lite"/>
    </source>
</evidence>
<reference evidence="4 5" key="1">
    <citation type="submission" date="2022-11" db="EMBL/GenBank/DDBJ databases">
        <title>Viruses from the air-sea interface of a natural surface slick.</title>
        <authorList>
            <person name="Rahlff J."/>
            <person name="Holmfeldt K."/>
        </authorList>
    </citation>
    <scope>NUCLEOTIDE SEQUENCE [LARGE SCALE GENOMIC DNA]</scope>
    <source>
        <strain evidence="4 5">SMS4</strain>
    </source>
</reference>
<comment type="caution">
    <text evidence="4">The sequence shown here is derived from an EMBL/GenBank/DDBJ whole genome shotgun (WGS) entry which is preliminary data.</text>
</comment>
<feature type="domain" description="DUF4124" evidence="3">
    <location>
        <begin position="14"/>
        <end position="60"/>
    </location>
</feature>
<organism evidence="4 5">
    <name type="scientific">Rheinheimera baltica</name>
    <dbReference type="NCBI Taxonomy" id="67576"/>
    <lineage>
        <taxon>Bacteria</taxon>
        <taxon>Pseudomonadati</taxon>
        <taxon>Pseudomonadota</taxon>
        <taxon>Gammaproteobacteria</taxon>
        <taxon>Chromatiales</taxon>
        <taxon>Chromatiaceae</taxon>
        <taxon>Rheinheimera</taxon>
    </lineage>
</organism>
<evidence type="ECO:0000256" key="2">
    <source>
        <dbReference type="SAM" id="SignalP"/>
    </source>
</evidence>
<evidence type="ECO:0000313" key="5">
    <source>
        <dbReference type="Proteomes" id="UP001231109"/>
    </source>
</evidence>
<dbReference type="InterPro" id="IPR025392">
    <property type="entry name" value="DUF4124"/>
</dbReference>
<name>A0ABT9I3T1_9GAMM</name>
<feature type="signal peptide" evidence="2">
    <location>
        <begin position="1"/>
        <end position="24"/>
    </location>
</feature>
<sequence length="140" mass="15496">MIGKLQVVTVLSCSLFFASFVVNAAIYTWVDEKGVTHYSQTKPNEVGEAKELNVNETKPVKFEGVKKNKTADTAKSADKNAKKSQKKSDECWRKGNSLGFLIEAADGLQGKEKADYVKMLSDQKRALEKECGKNSNAWSN</sequence>
<keyword evidence="5" id="KW-1185">Reference proteome</keyword>